<dbReference type="AlphaFoldDB" id="A0AAV7UT36"/>
<reference evidence="2" key="1">
    <citation type="journal article" date="2022" name="bioRxiv">
        <title>Sequencing and chromosome-scale assembly of the giantPleurodeles waltlgenome.</title>
        <authorList>
            <person name="Brown T."/>
            <person name="Elewa A."/>
            <person name="Iarovenko S."/>
            <person name="Subramanian E."/>
            <person name="Araus A.J."/>
            <person name="Petzold A."/>
            <person name="Susuki M."/>
            <person name="Suzuki K.-i.T."/>
            <person name="Hayashi T."/>
            <person name="Toyoda A."/>
            <person name="Oliveira C."/>
            <person name="Osipova E."/>
            <person name="Leigh N.D."/>
            <person name="Simon A."/>
            <person name="Yun M.H."/>
        </authorList>
    </citation>
    <scope>NUCLEOTIDE SEQUENCE</scope>
    <source>
        <strain evidence="2">20211129_DDA</strain>
        <tissue evidence="2">Liver</tissue>
    </source>
</reference>
<evidence type="ECO:0000256" key="1">
    <source>
        <dbReference type="SAM" id="MobiDB-lite"/>
    </source>
</evidence>
<evidence type="ECO:0000313" key="2">
    <source>
        <dbReference type="EMBL" id="KAJ1192232.1"/>
    </source>
</evidence>
<organism evidence="2 3">
    <name type="scientific">Pleurodeles waltl</name>
    <name type="common">Iberian ribbed newt</name>
    <dbReference type="NCBI Taxonomy" id="8319"/>
    <lineage>
        <taxon>Eukaryota</taxon>
        <taxon>Metazoa</taxon>
        <taxon>Chordata</taxon>
        <taxon>Craniata</taxon>
        <taxon>Vertebrata</taxon>
        <taxon>Euteleostomi</taxon>
        <taxon>Amphibia</taxon>
        <taxon>Batrachia</taxon>
        <taxon>Caudata</taxon>
        <taxon>Salamandroidea</taxon>
        <taxon>Salamandridae</taxon>
        <taxon>Pleurodelinae</taxon>
        <taxon>Pleurodeles</taxon>
    </lineage>
</organism>
<comment type="caution">
    <text evidence="2">The sequence shown here is derived from an EMBL/GenBank/DDBJ whole genome shotgun (WGS) entry which is preliminary data.</text>
</comment>
<dbReference type="Proteomes" id="UP001066276">
    <property type="component" value="Chromosome 2_2"/>
</dbReference>
<proteinExistence type="predicted"/>
<gene>
    <name evidence="2" type="ORF">NDU88_001544</name>
</gene>
<evidence type="ECO:0000313" key="3">
    <source>
        <dbReference type="Proteomes" id="UP001066276"/>
    </source>
</evidence>
<protein>
    <submittedName>
        <fullName evidence="2">Uncharacterized protein</fullName>
    </submittedName>
</protein>
<feature type="compositionally biased region" description="Basic and acidic residues" evidence="1">
    <location>
        <begin position="14"/>
        <end position="24"/>
    </location>
</feature>
<accession>A0AAV7UT36</accession>
<dbReference type="EMBL" id="JANPWB010000004">
    <property type="protein sequence ID" value="KAJ1192232.1"/>
    <property type="molecule type" value="Genomic_DNA"/>
</dbReference>
<name>A0AAV7UT36_PLEWA</name>
<keyword evidence="3" id="KW-1185">Reference proteome</keyword>
<sequence>MWARNLPRKYSSPEIRRHPKDGGRLRPLKTAPGAWAQLSLPGGTAEKQQRRRLGGQRSRSGRLPSTDDGSREQRYQ</sequence>
<feature type="region of interest" description="Disordered" evidence="1">
    <location>
        <begin position="1"/>
        <end position="76"/>
    </location>
</feature>